<dbReference type="EMBL" id="AP005852">
    <property type="protein sequence ID" value="BAD62192.1"/>
    <property type="molecule type" value="Genomic_DNA"/>
</dbReference>
<evidence type="ECO:0000256" key="1">
    <source>
        <dbReference type="SAM" id="MobiDB-lite"/>
    </source>
</evidence>
<evidence type="ECO:0000313" key="4">
    <source>
        <dbReference type="Proteomes" id="UP000000763"/>
    </source>
</evidence>
<gene>
    <name evidence="2" type="ORF">P0414E10.5</name>
    <name evidence="3" type="ORF">P0417E03.31</name>
</gene>
<evidence type="ECO:0000313" key="3">
    <source>
        <dbReference type="EMBL" id="BAD62312.1"/>
    </source>
</evidence>
<organism evidence="3 4">
    <name type="scientific">Oryza sativa subsp. japonica</name>
    <name type="common">Rice</name>
    <dbReference type="NCBI Taxonomy" id="39947"/>
    <lineage>
        <taxon>Eukaryota</taxon>
        <taxon>Viridiplantae</taxon>
        <taxon>Streptophyta</taxon>
        <taxon>Embryophyta</taxon>
        <taxon>Tracheophyta</taxon>
        <taxon>Spermatophyta</taxon>
        <taxon>Magnoliopsida</taxon>
        <taxon>Liliopsida</taxon>
        <taxon>Poales</taxon>
        <taxon>Poaceae</taxon>
        <taxon>BOP clade</taxon>
        <taxon>Oryzoideae</taxon>
        <taxon>Oryzeae</taxon>
        <taxon>Oryzinae</taxon>
        <taxon>Oryza</taxon>
        <taxon>Oryza sativa</taxon>
    </lineage>
</organism>
<reference evidence="2" key="1">
    <citation type="submission" date="2002-10" db="EMBL/GenBank/DDBJ databases">
        <title>Oryza sativa nipponbare(GA3) genomic DNA, chromosome 6, PAC clone:P0414E10.</title>
        <authorList>
            <person name="Sasaki T."/>
            <person name="Matsumoto T."/>
            <person name="Katayose Y."/>
        </authorList>
    </citation>
    <scope>NUCLEOTIDE SEQUENCE</scope>
</reference>
<protein>
    <submittedName>
        <fullName evidence="3">Uncharacterized protein</fullName>
    </submittedName>
</protein>
<evidence type="ECO:0000313" key="2">
    <source>
        <dbReference type="EMBL" id="BAD62192.1"/>
    </source>
</evidence>
<reference evidence="3" key="2">
    <citation type="submission" date="2002-11" db="EMBL/GenBank/DDBJ databases">
        <title>Oryza sativa nipponbare(GA3) genomic DNA, chromosome 6, PAC clone:P0417E03.</title>
        <authorList>
            <person name="Sasaki T."/>
            <person name="Matsumoto T."/>
            <person name="Katayose Y."/>
        </authorList>
    </citation>
    <scope>NUCLEOTIDE SEQUENCE</scope>
</reference>
<reference evidence="4" key="3">
    <citation type="journal article" date="2005" name="Nature">
        <title>The map-based sequence of the rice genome.</title>
        <authorList>
            <consortium name="International rice genome sequencing project (IRGSP)"/>
            <person name="Matsumoto T."/>
            <person name="Wu J."/>
            <person name="Kanamori H."/>
            <person name="Katayose Y."/>
            <person name="Fujisawa M."/>
            <person name="Namiki N."/>
            <person name="Mizuno H."/>
            <person name="Yamamoto K."/>
            <person name="Antonio B.A."/>
            <person name="Baba T."/>
            <person name="Sakata K."/>
            <person name="Nagamura Y."/>
            <person name="Aoki H."/>
            <person name="Arikawa K."/>
            <person name="Arita K."/>
            <person name="Bito T."/>
            <person name="Chiden Y."/>
            <person name="Fujitsuka N."/>
            <person name="Fukunaka R."/>
            <person name="Hamada M."/>
            <person name="Harada C."/>
            <person name="Hayashi A."/>
            <person name="Hijishita S."/>
            <person name="Honda M."/>
            <person name="Hosokawa S."/>
            <person name="Ichikawa Y."/>
            <person name="Idonuma A."/>
            <person name="Iijima M."/>
            <person name="Ikeda M."/>
            <person name="Ikeno M."/>
            <person name="Ito K."/>
            <person name="Ito S."/>
            <person name="Ito T."/>
            <person name="Ito Y."/>
            <person name="Ito Y."/>
            <person name="Iwabuchi A."/>
            <person name="Kamiya K."/>
            <person name="Karasawa W."/>
            <person name="Kurita K."/>
            <person name="Katagiri S."/>
            <person name="Kikuta A."/>
            <person name="Kobayashi H."/>
            <person name="Kobayashi N."/>
            <person name="Machita K."/>
            <person name="Maehara T."/>
            <person name="Masukawa M."/>
            <person name="Mizubayashi T."/>
            <person name="Mukai Y."/>
            <person name="Nagasaki H."/>
            <person name="Nagata Y."/>
            <person name="Naito S."/>
            <person name="Nakashima M."/>
            <person name="Nakama Y."/>
            <person name="Nakamichi Y."/>
            <person name="Nakamura M."/>
            <person name="Meguro A."/>
            <person name="Negishi M."/>
            <person name="Ohta I."/>
            <person name="Ohta T."/>
            <person name="Okamoto M."/>
            <person name="Ono N."/>
            <person name="Saji S."/>
            <person name="Sakaguchi M."/>
            <person name="Sakai K."/>
            <person name="Shibata M."/>
            <person name="Shimokawa T."/>
            <person name="Song J."/>
            <person name="Takazaki Y."/>
            <person name="Terasawa K."/>
            <person name="Tsugane M."/>
            <person name="Tsuji K."/>
            <person name="Ueda S."/>
            <person name="Waki K."/>
            <person name="Yamagata H."/>
            <person name="Yamamoto M."/>
            <person name="Yamamoto S."/>
            <person name="Yamane H."/>
            <person name="Yoshiki S."/>
            <person name="Yoshihara R."/>
            <person name="Yukawa K."/>
            <person name="Zhong H."/>
            <person name="Yano M."/>
            <person name="Yuan Q."/>
            <person name="Ouyang S."/>
            <person name="Liu J."/>
            <person name="Jones K.M."/>
            <person name="Gansberger K."/>
            <person name="Moffat K."/>
            <person name="Hill J."/>
            <person name="Bera J."/>
            <person name="Fadrosh D."/>
            <person name="Jin S."/>
            <person name="Johri S."/>
            <person name="Kim M."/>
            <person name="Overton L."/>
            <person name="Reardon M."/>
            <person name="Tsitrin T."/>
            <person name="Vuong H."/>
            <person name="Weaver B."/>
            <person name="Ciecko A."/>
            <person name="Tallon L."/>
            <person name="Jackson J."/>
            <person name="Pai G."/>
            <person name="Aken S.V."/>
            <person name="Utterback T."/>
            <person name="Reidmuller S."/>
            <person name="Feldblyum T."/>
            <person name="Hsiao J."/>
            <person name="Zismann V."/>
            <person name="Iobst S."/>
            <person name="de Vazeille A.R."/>
            <person name="Buell C.R."/>
            <person name="Ying K."/>
            <person name="Li Y."/>
            <person name="Lu T."/>
            <person name="Huang Y."/>
            <person name="Zhao Q."/>
            <person name="Feng Q."/>
            <person name="Zhang L."/>
            <person name="Zhu J."/>
            <person name="Weng Q."/>
            <person name="Mu J."/>
            <person name="Lu Y."/>
            <person name="Fan D."/>
            <person name="Liu Y."/>
            <person name="Guan J."/>
            <person name="Zhang Y."/>
            <person name="Yu S."/>
            <person name="Liu X."/>
            <person name="Zhang Y."/>
            <person name="Hong G."/>
            <person name="Han B."/>
            <person name="Choisne N."/>
            <person name="Demange N."/>
            <person name="Orjeda G."/>
            <person name="Samain S."/>
            <person name="Cattolico L."/>
            <person name="Pelletier E."/>
            <person name="Couloux A."/>
            <person name="Segurens B."/>
            <person name="Wincker P."/>
            <person name="D'Hont A."/>
            <person name="Scarpelli C."/>
            <person name="Weissenbach J."/>
            <person name="Salanoubat M."/>
            <person name="Quetier F."/>
            <person name="Yu Y."/>
            <person name="Kim H.R."/>
            <person name="Rambo T."/>
            <person name="Currie J."/>
            <person name="Collura K."/>
            <person name="Luo M."/>
            <person name="Yang T."/>
            <person name="Ammiraju J.S.S."/>
            <person name="Engler F."/>
            <person name="Soderlund C."/>
            <person name="Wing R.A."/>
            <person name="Palmer L.E."/>
            <person name="de la Bastide M."/>
            <person name="Spiegel L."/>
            <person name="Nascimento L."/>
            <person name="Zutavern T."/>
            <person name="O'Shaughnessy A."/>
            <person name="Dike S."/>
            <person name="Dedhia N."/>
            <person name="Preston R."/>
            <person name="Balija V."/>
            <person name="McCombie W.R."/>
            <person name="Chow T."/>
            <person name="Chen H."/>
            <person name="Chung M."/>
            <person name="Chen C."/>
            <person name="Shaw J."/>
            <person name="Wu H."/>
            <person name="Hsiao K."/>
            <person name="Chao Y."/>
            <person name="Chu M."/>
            <person name="Cheng C."/>
            <person name="Hour A."/>
            <person name="Lee P."/>
            <person name="Lin S."/>
            <person name="Lin Y."/>
            <person name="Liou J."/>
            <person name="Liu S."/>
            <person name="Hsing Y."/>
            <person name="Raghuvanshi S."/>
            <person name="Mohanty A."/>
            <person name="Bharti A.K."/>
            <person name="Gaur A."/>
            <person name="Gupta V."/>
            <person name="Kumar D."/>
            <person name="Ravi V."/>
            <person name="Vij S."/>
            <person name="Kapur A."/>
            <person name="Khurana P."/>
            <person name="Khurana P."/>
            <person name="Khurana J.P."/>
            <person name="Tyagi A.K."/>
            <person name="Gaikwad K."/>
            <person name="Singh A."/>
            <person name="Dalal V."/>
            <person name="Srivastava S."/>
            <person name="Dixit A."/>
            <person name="Pal A.K."/>
            <person name="Ghazi I.A."/>
            <person name="Yadav M."/>
            <person name="Pandit A."/>
            <person name="Bhargava A."/>
            <person name="Sureshbabu K."/>
            <person name="Batra K."/>
            <person name="Sharma T.R."/>
            <person name="Mohapatra T."/>
            <person name="Singh N.K."/>
            <person name="Messing J."/>
            <person name="Nelson A.B."/>
            <person name="Fuks G."/>
            <person name="Kavchok S."/>
            <person name="Keizer G."/>
            <person name="Linton E."/>
            <person name="Llaca V."/>
            <person name="Song R."/>
            <person name="Tanyolac B."/>
            <person name="Young S."/>
            <person name="Ho-Il K."/>
            <person name="Hahn J.H."/>
            <person name="Sangsakoo G."/>
            <person name="Vanavichit A."/>
            <person name="de Mattos Luiz.A.T."/>
            <person name="Zimmer P.D."/>
            <person name="Malone G."/>
            <person name="Dellagostin O."/>
            <person name="de Oliveira A.C."/>
            <person name="Bevan M."/>
            <person name="Bancroft I."/>
            <person name="Minx P."/>
            <person name="Cordum H."/>
            <person name="Wilson R."/>
            <person name="Cheng Z."/>
            <person name="Jin W."/>
            <person name="Jiang J."/>
            <person name="Leong S.A."/>
            <person name="Iwama H."/>
            <person name="Gojobori T."/>
            <person name="Itoh T."/>
            <person name="Niimura Y."/>
            <person name="Fujii Y."/>
            <person name="Habara T."/>
            <person name="Sakai H."/>
            <person name="Sato Y."/>
            <person name="Wilson G."/>
            <person name="Kumar K."/>
            <person name="McCouch S."/>
            <person name="Juretic N."/>
            <person name="Hoen D."/>
            <person name="Wright S."/>
            <person name="Bruskiewich R."/>
            <person name="Bureau T."/>
            <person name="Miyao A."/>
            <person name="Hirochika H."/>
            <person name="Nishikawa T."/>
            <person name="Kadowaki K."/>
            <person name="Sugiura M."/>
            <person name="Burr B."/>
            <person name="Sasaki T."/>
        </authorList>
    </citation>
    <scope>NUCLEOTIDE SEQUENCE [LARGE SCALE GENOMIC DNA]</scope>
    <source>
        <strain evidence="4">cv. Nipponbare</strain>
    </source>
</reference>
<proteinExistence type="predicted"/>
<dbReference type="Proteomes" id="UP000000763">
    <property type="component" value="Chromosome 6"/>
</dbReference>
<dbReference type="EMBL" id="AP006054">
    <property type="protein sequence ID" value="BAD62312.1"/>
    <property type="molecule type" value="Genomic_DNA"/>
</dbReference>
<feature type="region of interest" description="Disordered" evidence="1">
    <location>
        <begin position="1"/>
        <end position="56"/>
    </location>
</feature>
<dbReference type="AlphaFoldDB" id="Q5Z4M0"/>
<reference evidence="4" key="4">
    <citation type="journal article" date="2008" name="Nucleic Acids Res.">
        <title>The rice annotation project database (RAP-DB): 2008 update.</title>
        <authorList>
            <consortium name="The rice annotation project (RAP)"/>
        </authorList>
    </citation>
    <scope>GENOME REANNOTATION</scope>
    <source>
        <strain evidence="4">cv. Nipponbare</strain>
    </source>
</reference>
<feature type="compositionally biased region" description="Basic and acidic residues" evidence="1">
    <location>
        <begin position="33"/>
        <end position="56"/>
    </location>
</feature>
<accession>Q5Z4M0</accession>
<sequence length="56" mass="6354">MVRAPVETKPTMQAKPIVRPPTQQPLQETSSRGAEEPTPTRRTLDSTRLDSRLFYS</sequence>
<name>Q5Z4M0_ORYSJ</name>